<protein>
    <recommendedName>
        <fullName evidence="10">TNFR-Cys domain-containing protein</fullName>
    </recommendedName>
</protein>
<reference evidence="11" key="1">
    <citation type="thesis" date="2020" institute="ProQuest LLC" country="789 East Eisenhower Parkway, Ann Arbor, MI, USA">
        <title>Comparative Genomics and Chromosome Evolution.</title>
        <authorList>
            <person name="Mudd A.B."/>
        </authorList>
    </citation>
    <scope>NUCLEOTIDE SEQUENCE</scope>
    <source>
        <strain evidence="11">237g6f4</strain>
        <tissue evidence="11">Blood</tissue>
    </source>
</reference>
<dbReference type="GO" id="GO:0006915">
    <property type="term" value="P:apoptotic process"/>
    <property type="evidence" value="ECO:0007669"/>
    <property type="project" value="UniProtKB-KW"/>
</dbReference>
<feature type="signal peptide" evidence="9">
    <location>
        <begin position="1"/>
        <end position="20"/>
    </location>
</feature>
<evidence type="ECO:0000256" key="5">
    <source>
        <dbReference type="ARBA" id="ARBA00022737"/>
    </source>
</evidence>
<evidence type="ECO:0000259" key="10">
    <source>
        <dbReference type="PROSITE" id="PS50050"/>
    </source>
</evidence>
<dbReference type="PANTHER" id="PTHR23097:SF90">
    <property type="entry name" value="TUMOR NECROSIS FACTOR RECEPTOR SUPERFAMILY MEMBER 11B"/>
    <property type="match status" value="1"/>
</dbReference>
<dbReference type="Gene3D" id="2.10.50.10">
    <property type="entry name" value="Tumor Necrosis Factor Receptor, subunit A, domain 2"/>
    <property type="match status" value="2"/>
</dbReference>
<dbReference type="GO" id="GO:0005576">
    <property type="term" value="C:extracellular region"/>
    <property type="evidence" value="ECO:0007669"/>
    <property type="project" value="UniProtKB-SubCell"/>
</dbReference>
<keyword evidence="7" id="KW-0325">Glycoprotein</keyword>
<evidence type="ECO:0000256" key="3">
    <source>
        <dbReference type="ARBA" id="ARBA00022703"/>
    </source>
</evidence>
<dbReference type="InterPro" id="IPR017371">
    <property type="entry name" value="TNFR_11B"/>
</dbReference>
<keyword evidence="12" id="KW-1185">Reference proteome</keyword>
<evidence type="ECO:0000256" key="2">
    <source>
        <dbReference type="ARBA" id="ARBA00022525"/>
    </source>
</evidence>
<organism evidence="11 12">
    <name type="scientific">Engystomops pustulosus</name>
    <name type="common">Tungara frog</name>
    <name type="synonym">Physalaemus pustulosus</name>
    <dbReference type="NCBI Taxonomy" id="76066"/>
    <lineage>
        <taxon>Eukaryota</taxon>
        <taxon>Metazoa</taxon>
        <taxon>Chordata</taxon>
        <taxon>Craniata</taxon>
        <taxon>Vertebrata</taxon>
        <taxon>Euteleostomi</taxon>
        <taxon>Amphibia</taxon>
        <taxon>Batrachia</taxon>
        <taxon>Anura</taxon>
        <taxon>Neobatrachia</taxon>
        <taxon>Hyloidea</taxon>
        <taxon>Leptodactylidae</taxon>
        <taxon>Leiuperinae</taxon>
        <taxon>Engystomops</taxon>
    </lineage>
</organism>
<feature type="repeat" description="TNFR-Cys" evidence="8">
    <location>
        <begin position="61"/>
        <end position="102"/>
    </location>
</feature>
<proteinExistence type="predicted"/>
<evidence type="ECO:0000256" key="4">
    <source>
        <dbReference type="ARBA" id="ARBA00022729"/>
    </source>
</evidence>
<accession>A0AAV6Z4Q5</accession>
<dbReference type="InterPro" id="IPR001368">
    <property type="entry name" value="TNFR/NGFR_Cys_rich_reg"/>
</dbReference>
<keyword evidence="2" id="KW-0964">Secreted</keyword>
<evidence type="ECO:0000256" key="8">
    <source>
        <dbReference type="PROSITE-ProRule" id="PRU00206"/>
    </source>
</evidence>
<dbReference type="EMBL" id="WNYA01002147">
    <property type="protein sequence ID" value="KAG8544587.1"/>
    <property type="molecule type" value="Genomic_DNA"/>
</dbReference>
<evidence type="ECO:0000256" key="6">
    <source>
        <dbReference type="ARBA" id="ARBA00023157"/>
    </source>
</evidence>
<dbReference type="AlphaFoldDB" id="A0AAV6Z4Q5"/>
<dbReference type="Proteomes" id="UP000824782">
    <property type="component" value="Unassembled WGS sequence"/>
</dbReference>
<feature type="disulfide bond" evidence="8">
    <location>
        <begin position="62"/>
        <end position="77"/>
    </location>
</feature>
<name>A0AAV6Z4Q5_ENGPU</name>
<dbReference type="SMART" id="SM00208">
    <property type="entry name" value="TNFR"/>
    <property type="match status" value="2"/>
</dbReference>
<keyword evidence="6 8" id="KW-1015">Disulfide bond</keyword>
<gene>
    <name evidence="11" type="ORF">GDO81_022220</name>
</gene>
<keyword evidence="3" id="KW-0053">Apoptosis</keyword>
<dbReference type="PANTHER" id="PTHR23097">
    <property type="entry name" value="TUMOR NECROSIS FACTOR RECEPTOR SUPERFAMILY MEMBER"/>
    <property type="match status" value="1"/>
</dbReference>
<feature type="domain" description="TNFR-Cys" evidence="10">
    <location>
        <begin position="61"/>
        <end position="102"/>
    </location>
</feature>
<evidence type="ECO:0000256" key="7">
    <source>
        <dbReference type="ARBA" id="ARBA00023180"/>
    </source>
</evidence>
<dbReference type="InterPro" id="IPR052459">
    <property type="entry name" value="TNFRSF_decoy_receptor"/>
</dbReference>
<comment type="caution">
    <text evidence="8">Lacks conserved residue(s) required for the propagation of feature annotation.</text>
</comment>
<keyword evidence="5" id="KW-0677">Repeat</keyword>
<comment type="subcellular location">
    <subcellularLocation>
        <location evidence="1">Secreted</location>
    </subcellularLocation>
</comment>
<dbReference type="PROSITE" id="PS50050">
    <property type="entry name" value="TNFR_NGFR_2"/>
    <property type="match status" value="1"/>
</dbReference>
<evidence type="ECO:0000313" key="11">
    <source>
        <dbReference type="EMBL" id="KAG8544587.1"/>
    </source>
</evidence>
<dbReference type="PRINTS" id="PR01975">
    <property type="entry name" value="TNFACTORR11B"/>
</dbReference>
<feature type="chain" id="PRO_5043440004" description="TNFR-Cys domain-containing protein" evidence="9">
    <location>
        <begin position="21"/>
        <end position="132"/>
    </location>
</feature>
<dbReference type="SUPFAM" id="SSF57586">
    <property type="entry name" value="TNF receptor-like"/>
    <property type="match status" value="2"/>
</dbReference>
<comment type="caution">
    <text evidence="11">The sequence shown here is derived from an EMBL/GenBank/DDBJ whole genome shotgun (WGS) entry which is preliminary data.</text>
</comment>
<evidence type="ECO:0000313" key="12">
    <source>
        <dbReference type="Proteomes" id="UP000824782"/>
    </source>
</evidence>
<dbReference type="Pfam" id="PF00020">
    <property type="entry name" value="TNFR_c6"/>
    <property type="match status" value="1"/>
</dbReference>
<keyword evidence="4 9" id="KW-0732">Signal</keyword>
<evidence type="ECO:0000256" key="9">
    <source>
        <dbReference type="SAM" id="SignalP"/>
    </source>
</evidence>
<evidence type="ECO:0000256" key="1">
    <source>
        <dbReference type="ARBA" id="ARBA00004613"/>
    </source>
</evidence>
<feature type="disulfide bond" evidence="8">
    <location>
        <begin position="84"/>
        <end position="102"/>
    </location>
</feature>
<sequence>MYKLISCTLLVVLHIGITEGNSLKYPHYDPYTLTELQCDQCPPGTFVRDDCTVEKRTECAPCPFNYFNSEWNSYKDCQYCSSVCKELQVAKQECSSTSNRMCECMDGFFLDVEFCSPHKECPPGYGVIQQGV</sequence>